<feature type="domain" description="Ig-like" evidence="3">
    <location>
        <begin position="898"/>
        <end position="974"/>
    </location>
</feature>
<dbReference type="InterPro" id="IPR007110">
    <property type="entry name" value="Ig-like_dom"/>
</dbReference>
<dbReference type="Gene3D" id="2.60.40.10">
    <property type="entry name" value="Immunoglobulins"/>
    <property type="match status" value="14"/>
</dbReference>
<dbReference type="Pfam" id="PF13895">
    <property type="entry name" value="Ig_2"/>
    <property type="match status" value="8"/>
</dbReference>
<evidence type="ECO:0000313" key="4">
    <source>
        <dbReference type="Proteomes" id="UP000221080"/>
    </source>
</evidence>
<organism evidence="4 5">
    <name type="scientific">Ictalurus punctatus</name>
    <name type="common">Channel catfish</name>
    <name type="synonym">Silurus punctatus</name>
    <dbReference type="NCBI Taxonomy" id="7998"/>
    <lineage>
        <taxon>Eukaryota</taxon>
        <taxon>Metazoa</taxon>
        <taxon>Chordata</taxon>
        <taxon>Craniata</taxon>
        <taxon>Vertebrata</taxon>
        <taxon>Euteleostomi</taxon>
        <taxon>Actinopterygii</taxon>
        <taxon>Neopterygii</taxon>
        <taxon>Teleostei</taxon>
        <taxon>Ostariophysi</taxon>
        <taxon>Siluriformes</taxon>
        <taxon>Ictaluridae</taxon>
        <taxon>Ictalurus</taxon>
    </lineage>
</organism>
<proteinExistence type="predicted"/>
<feature type="signal peptide" evidence="2">
    <location>
        <begin position="1"/>
        <end position="23"/>
    </location>
</feature>
<dbReference type="SMART" id="SM00409">
    <property type="entry name" value="IG"/>
    <property type="match status" value="14"/>
</dbReference>
<feature type="domain" description="Ig-like" evidence="3">
    <location>
        <begin position="812"/>
        <end position="891"/>
    </location>
</feature>
<feature type="transmembrane region" description="Helical" evidence="1">
    <location>
        <begin position="391"/>
        <end position="414"/>
    </location>
</feature>
<dbReference type="InterPro" id="IPR036179">
    <property type="entry name" value="Ig-like_dom_sf"/>
</dbReference>
<keyword evidence="1" id="KW-0472">Membrane</keyword>
<evidence type="ECO:0000256" key="2">
    <source>
        <dbReference type="SAM" id="SignalP"/>
    </source>
</evidence>
<evidence type="ECO:0000256" key="1">
    <source>
        <dbReference type="SAM" id="Phobius"/>
    </source>
</evidence>
<dbReference type="InterPro" id="IPR013783">
    <property type="entry name" value="Ig-like_fold"/>
</dbReference>
<feature type="domain" description="Ig-like" evidence="3">
    <location>
        <begin position="1222"/>
        <end position="1310"/>
    </location>
</feature>
<dbReference type="PANTHER" id="PTHR46013:SF4">
    <property type="entry name" value="B-CELL RECEPTOR CD22-RELATED"/>
    <property type="match status" value="1"/>
</dbReference>
<dbReference type="InterPro" id="IPR003599">
    <property type="entry name" value="Ig_sub"/>
</dbReference>
<keyword evidence="1" id="KW-0812">Transmembrane</keyword>
<feature type="transmembrane region" description="Helical" evidence="1">
    <location>
        <begin position="1658"/>
        <end position="1681"/>
    </location>
</feature>
<keyword evidence="1" id="KW-1133">Transmembrane helix</keyword>
<feature type="transmembrane region" description="Helical" evidence="1">
    <location>
        <begin position="982"/>
        <end position="1005"/>
    </location>
</feature>
<dbReference type="GeneID" id="108258743"/>
<dbReference type="SUPFAM" id="SSF48726">
    <property type="entry name" value="Immunoglobulin"/>
    <property type="match status" value="14"/>
</dbReference>
<dbReference type="KEGG" id="ipu:108258743"/>
<dbReference type="SMART" id="SM00408">
    <property type="entry name" value="IGc2"/>
    <property type="match status" value="11"/>
</dbReference>
<gene>
    <name evidence="5" type="primary">LOC108258743</name>
</gene>
<protein>
    <submittedName>
        <fullName evidence="5">Titin</fullName>
    </submittedName>
</protein>
<dbReference type="Proteomes" id="UP000221080">
    <property type="component" value="Chromosome 26"/>
</dbReference>
<keyword evidence="2" id="KW-0732">Signal</keyword>
<sequence>MMPFKTTSLLCLIFLLMITGALGNEWSVTYSKLNLCALKGSTVFMNVTYTHPTYLTVTNRFWLINAVQGKEPTDLRNESGYSDRVEYLGDEQKHFSLRLSDVKKSDEQKYWFRIITNEEKERYQGEPGVTLTVTDLQVIAPAEVTEGQSVVLICKTNCSLTDPTFIWYKNRRDLTTNTPKSNELHLQPVSSEDAGSYSCAVRGYEHLPSPAQTLRVRYSPKNVLVSIRSSGEIVEGSSVTLTCSSDANPPVKNYTWFKGTTSVGKGNTYNISKISSEDSGEYKCNCSNEVGHQDSISVTLNVLYAPKNVSVSLSSSGEIVEGSSVTLTCRSDANPPVENYTWFKEKESSPVGSGQSYGALQSGQYYCEAQNKHGSERSAAVSVTLNRVQSLGVYAGVGAVVFVCVCLIITFLFIRKNKRIVSTVNQSLKQENLYANVAVTNPINSVSDSASANQDEVLYASIVHQSAVDPWNAESSAVKASASEDEEVQYSSVRFTRKGADYRSQWDPHWKAYRKRVNDHSKIQQKIISSSVRVDETDLLLSPVVSTAASESNESDTRVLNLLVLRGRSFHSRTLSIHGVNGILIFYGIFPVMMFLQMASPLHLVFLFMISGALGNKWSVTYSKLNLCAIKGSTVFMNVTYTHPTHLTVENRFWLINPVKGKEPTDLRNEPGYSDRVEYLGDEQKHFSLRLSDVKKSDEQKYWFRITTNETNQSWQGEPGVTLTVTDLQVIAPAEVTEGQSVVLTCKTTCILTDPTFIWYKNRRDLTTNTPKSNELHLQPVSSEDAGSYSCAVRGYEHLPSPAQTLRVRYPPKNVSVSISSSGEIVEGSSVTLTCSSDANPPVENYTWFKGTTSVGKGNTYTISKIRSEDSGEYKCKCSNDVGHQDSISVTLNVLYPPKNVSVSISSSGEIVEGSSVTLTCSSDANPPVENYTWFRVNESSPVGSGQSYGALQSGQYYCEAQNQHGSERSAAVSVTLNGGFVIMYVTIGVGLFGLVALLSVHFWLRSRRQKKKADEGDYQNIGPSAKDDTYAALDLAGRTSDDVYHTLAPGFGYKHNIQLVKEEKVEPGTRRPAGSAQQFGSKGFCFNTLRILPVMMSLKMASPLHLVFLFMISGALGNEWSVTYSETNLCALKGSTVFMNVTYTHPTRLTVTNRFWLINPVKDKEPTDLRNESGYSDRVEYLGDEQRHFSLRLSDVKKSDEHRYCFRIITNVDRERFLSYPGVRLTVTDLQVIAPAEVTEGQSVVLICKTTCSLTDPTFIWYKNRRDLTTNTPKSNELHLQPVSSEDAGSYSCAVRGYEHLPSPAQTVRVRYPPKNVSVSISSSGEVVEGSSVTLTCSSDANPSVENYTWFKGTTSVGKEKTYNISKISSEDSGEYKCKCSNELGHQDSISVTLNVLYPPKNVSVSISSSGEIVEGSSVTLTCSSDANPPVKNYTWFKGTTSVGKGNTYNISKVRSEDSGEYKCKCSNEVGHQDSISVTLNVLYPPKNVSVSISSSGEIVEGSSVTLTCSSDANPPVKNYTWFKETTSVGKGNTYNISKIRSEDSGEYMCNCSNEVGHQDSISVTLNVLYPPKNVSVSLSSSGEIVEGSSVTLTCSSDANPPVENYTWFKENESSPVGSGQSYGALQSGQYYCEAPNQHGSERSAAVSVTLNRVQSLGVYAGVGAVVFVCVCLIITFLFIRSRRQKKKADEGDSQNIGLSAKDDTYAALDLTGRISDDVYHTLAITHPSPPADTPTSYAYWTEHDE</sequence>
<dbReference type="PANTHER" id="PTHR46013">
    <property type="entry name" value="VASCULAR CELL ADHESION MOLECULE 1"/>
    <property type="match status" value="1"/>
</dbReference>
<dbReference type="RefSeq" id="XP_017313102.2">
    <property type="nucleotide sequence ID" value="XM_017457613.3"/>
</dbReference>
<feature type="domain" description="Ig-like" evidence="3">
    <location>
        <begin position="220"/>
        <end position="299"/>
    </location>
</feature>
<dbReference type="OrthoDB" id="10039395at2759"/>
<reference evidence="5" key="2">
    <citation type="submission" date="2025-08" db="UniProtKB">
        <authorList>
            <consortium name="RefSeq"/>
        </authorList>
    </citation>
    <scope>IDENTIFICATION</scope>
    <source>
        <tissue evidence="5">Blood</tissue>
    </source>
</reference>
<feature type="transmembrane region" description="Helical" evidence="1">
    <location>
        <begin position="1101"/>
        <end position="1118"/>
    </location>
</feature>
<feature type="domain" description="Ig-like" evidence="3">
    <location>
        <begin position="719"/>
        <end position="807"/>
    </location>
</feature>
<feature type="domain" description="Ig-like" evidence="3">
    <location>
        <begin position="1487"/>
        <end position="1566"/>
    </location>
</feature>
<feature type="domain" description="Ig-like" evidence="3">
    <location>
        <begin position="1401"/>
        <end position="1480"/>
    </location>
</feature>
<dbReference type="PROSITE" id="PS50835">
    <property type="entry name" value="IG_LIKE"/>
    <property type="match status" value="11"/>
</dbReference>
<dbReference type="InterPro" id="IPR003598">
    <property type="entry name" value="Ig_sub2"/>
</dbReference>
<accession>A0A2D0Q479</accession>
<keyword evidence="4" id="KW-1185">Reference proteome</keyword>
<evidence type="ECO:0000313" key="5">
    <source>
        <dbReference type="RefSeq" id="XP_017313102.2"/>
    </source>
</evidence>
<dbReference type="Pfam" id="PF13927">
    <property type="entry name" value="Ig_3"/>
    <property type="match status" value="3"/>
</dbReference>
<feature type="chain" id="PRO_5039888245" evidence="2">
    <location>
        <begin position="24"/>
        <end position="1747"/>
    </location>
</feature>
<feature type="domain" description="Ig-like" evidence="3">
    <location>
        <begin position="127"/>
        <end position="215"/>
    </location>
</feature>
<feature type="domain" description="Ig-like" evidence="3">
    <location>
        <begin position="1315"/>
        <end position="1394"/>
    </location>
</feature>
<feature type="domain" description="Ig-like" evidence="3">
    <location>
        <begin position="1573"/>
        <end position="1649"/>
    </location>
</feature>
<evidence type="ECO:0000259" key="3">
    <source>
        <dbReference type="PROSITE" id="PS50835"/>
    </source>
</evidence>
<name>A0A2D0Q479_ICTPU</name>
<feature type="transmembrane region" description="Helical" evidence="1">
    <location>
        <begin position="575"/>
        <end position="596"/>
    </location>
</feature>
<feature type="domain" description="Ig-like" evidence="3">
    <location>
        <begin position="306"/>
        <end position="382"/>
    </location>
</feature>
<reference evidence="4" key="1">
    <citation type="journal article" date="2016" name="Nat. Commun.">
        <title>The channel catfish genome sequence provides insights into the evolution of scale formation in teleosts.</title>
        <authorList>
            <person name="Liu Z."/>
            <person name="Liu S."/>
            <person name="Yao J."/>
            <person name="Bao L."/>
            <person name="Zhang J."/>
            <person name="Li Y."/>
            <person name="Jiang C."/>
            <person name="Sun L."/>
            <person name="Wang R."/>
            <person name="Zhang Y."/>
            <person name="Zhou T."/>
            <person name="Zeng Q."/>
            <person name="Fu Q."/>
            <person name="Gao S."/>
            <person name="Li N."/>
            <person name="Koren S."/>
            <person name="Jiang Y."/>
            <person name="Zimin A."/>
            <person name="Xu P."/>
            <person name="Phillippy A.M."/>
            <person name="Geng X."/>
            <person name="Song L."/>
            <person name="Sun F."/>
            <person name="Li C."/>
            <person name="Wang X."/>
            <person name="Chen A."/>
            <person name="Jin Y."/>
            <person name="Yuan Z."/>
            <person name="Yang Y."/>
            <person name="Tan S."/>
            <person name="Peatman E."/>
            <person name="Lu J."/>
            <person name="Qin Z."/>
            <person name="Dunham R."/>
            <person name="Li Z."/>
            <person name="Sonstegard T."/>
            <person name="Feng J."/>
            <person name="Danzmann R.G."/>
            <person name="Schroeder S."/>
            <person name="Scheffler B."/>
            <person name="Duke M.V."/>
            <person name="Ballard L."/>
            <person name="Kucuktas H."/>
            <person name="Kaltenboeck L."/>
            <person name="Liu H."/>
            <person name="Armbruster J."/>
            <person name="Xie Y."/>
            <person name="Kirby M.L."/>
            <person name="Tian Y."/>
            <person name="Flanagan M.E."/>
            <person name="Mu W."/>
            <person name="Waldbieser G.C."/>
        </authorList>
    </citation>
    <scope>NUCLEOTIDE SEQUENCE [LARGE SCALE GENOMIC DNA]</scope>
    <source>
        <strain evidence="4">SDA103</strain>
    </source>
</reference>